<feature type="domain" description="Transposase IS200-like" evidence="1">
    <location>
        <begin position="8"/>
        <end position="116"/>
    </location>
</feature>
<dbReference type="Gene3D" id="3.30.70.1290">
    <property type="entry name" value="Transposase IS200-like"/>
    <property type="match status" value="1"/>
</dbReference>
<dbReference type="PANTHER" id="PTHR36966">
    <property type="entry name" value="REP-ASSOCIATED TYROSINE TRANSPOSASE"/>
    <property type="match status" value="1"/>
</dbReference>
<evidence type="ECO:0000259" key="1">
    <source>
        <dbReference type="SMART" id="SM01321"/>
    </source>
</evidence>
<name>A0A1W1XV91_9BACT</name>
<dbReference type="STRING" id="1121390.SAMN02746041_03102"/>
<dbReference type="PANTHER" id="PTHR36966:SF1">
    <property type="entry name" value="REP-ASSOCIATED TYROSINE TRANSPOSASE"/>
    <property type="match status" value="1"/>
</dbReference>
<organism evidence="2 3">
    <name type="scientific">Desulfacinum hydrothermale DSM 13146</name>
    <dbReference type="NCBI Taxonomy" id="1121390"/>
    <lineage>
        <taxon>Bacteria</taxon>
        <taxon>Pseudomonadati</taxon>
        <taxon>Thermodesulfobacteriota</taxon>
        <taxon>Syntrophobacteria</taxon>
        <taxon>Syntrophobacterales</taxon>
        <taxon>Syntrophobacteraceae</taxon>
        <taxon>Desulfacinum</taxon>
    </lineage>
</organism>
<protein>
    <submittedName>
        <fullName evidence="2">Transposase IS200 like</fullName>
    </submittedName>
</protein>
<sequence length="141" mass="16694">QRIEAWLDAGMGCCALRHPRLAALMQNTLWYFDGSRYRLLAWCVMPNHVHVLIEQQALLSKIVQSWKSYTGRWALAHAAELGISVPGKRFWMRDYWDRYIRDQHHLNAVIAYIHKNPVKAGLCKNQHEWMWSSARYRQEMA</sequence>
<dbReference type="Proteomes" id="UP000192783">
    <property type="component" value="Unassembled WGS sequence"/>
</dbReference>
<evidence type="ECO:0000313" key="2">
    <source>
        <dbReference type="EMBL" id="SMC27826.1"/>
    </source>
</evidence>
<dbReference type="InterPro" id="IPR002686">
    <property type="entry name" value="Transposase_17"/>
</dbReference>
<gene>
    <name evidence="2" type="ORF">SAMN02746041_03102</name>
</gene>
<keyword evidence="3" id="KW-1185">Reference proteome</keyword>
<dbReference type="AlphaFoldDB" id="A0A1W1XV91"/>
<dbReference type="GO" id="GO:0006313">
    <property type="term" value="P:DNA transposition"/>
    <property type="evidence" value="ECO:0007669"/>
    <property type="project" value="InterPro"/>
</dbReference>
<dbReference type="Pfam" id="PF01797">
    <property type="entry name" value="Y1_Tnp"/>
    <property type="match status" value="1"/>
</dbReference>
<evidence type="ECO:0000313" key="3">
    <source>
        <dbReference type="Proteomes" id="UP000192783"/>
    </source>
</evidence>
<proteinExistence type="predicted"/>
<accession>A0A1W1XV91</accession>
<dbReference type="EMBL" id="FWXF01000024">
    <property type="protein sequence ID" value="SMC27826.1"/>
    <property type="molecule type" value="Genomic_DNA"/>
</dbReference>
<dbReference type="InterPro" id="IPR052715">
    <property type="entry name" value="RAYT_transposase"/>
</dbReference>
<dbReference type="InterPro" id="IPR036515">
    <property type="entry name" value="Transposase_17_sf"/>
</dbReference>
<dbReference type="SMART" id="SM01321">
    <property type="entry name" value="Y1_Tnp"/>
    <property type="match status" value="1"/>
</dbReference>
<dbReference type="RefSeq" id="WP_170920660.1">
    <property type="nucleotide sequence ID" value="NZ_FWXF01000024.1"/>
</dbReference>
<dbReference type="SUPFAM" id="SSF143422">
    <property type="entry name" value="Transposase IS200-like"/>
    <property type="match status" value="1"/>
</dbReference>
<dbReference type="GO" id="GO:0004803">
    <property type="term" value="F:transposase activity"/>
    <property type="evidence" value="ECO:0007669"/>
    <property type="project" value="InterPro"/>
</dbReference>
<reference evidence="2 3" key="1">
    <citation type="submission" date="2017-04" db="EMBL/GenBank/DDBJ databases">
        <authorList>
            <person name="Afonso C.L."/>
            <person name="Miller P.J."/>
            <person name="Scott M.A."/>
            <person name="Spackman E."/>
            <person name="Goraichik I."/>
            <person name="Dimitrov K.M."/>
            <person name="Suarez D.L."/>
            <person name="Swayne D.E."/>
        </authorList>
    </citation>
    <scope>NUCLEOTIDE SEQUENCE [LARGE SCALE GENOMIC DNA]</scope>
    <source>
        <strain evidence="2 3">DSM 13146</strain>
    </source>
</reference>
<dbReference type="GO" id="GO:0043565">
    <property type="term" value="F:sequence-specific DNA binding"/>
    <property type="evidence" value="ECO:0007669"/>
    <property type="project" value="TreeGrafter"/>
</dbReference>
<dbReference type="NCBIfam" id="NF047646">
    <property type="entry name" value="REP_Tyr_transpos"/>
    <property type="match status" value="1"/>
</dbReference>
<feature type="non-terminal residue" evidence="2">
    <location>
        <position position="1"/>
    </location>
</feature>